<reference evidence="3" key="1">
    <citation type="journal article" date="2019" name="Int. J. Syst. Evol. Microbiol.">
        <title>The Global Catalogue of Microorganisms (GCM) 10K type strain sequencing project: providing services to taxonomists for standard genome sequencing and annotation.</title>
        <authorList>
            <consortium name="The Broad Institute Genomics Platform"/>
            <consortium name="The Broad Institute Genome Sequencing Center for Infectious Disease"/>
            <person name="Wu L."/>
            <person name="Ma J."/>
        </authorList>
    </citation>
    <scope>NUCLEOTIDE SEQUENCE [LARGE SCALE GENOMIC DNA]</scope>
    <source>
        <strain evidence="3">CCM 8749</strain>
    </source>
</reference>
<dbReference type="Pfam" id="PF17863">
    <property type="entry name" value="AAA_lid_2"/>
    <property type="match status" value="1"/>
</dbReference>
<organism evidence="2 3">
    <name type="scientific">Marinicrinis lubricantis</name>
    <dbReference type="NCBI Taxonomy" id="2086470"/>
    <lineage>
        <taxon>Bacteria</taxon>
        <taxon>Bacillati</taxon>
        <taxon>Bacillota</taxon>
        <taxon>Bacilli</taxon>
        <taxon>Bacillales</taxon>
        <taxon>Paenibacillaceae</taxon>
    </lineage>
</organism>
<sequence>MLLEKSFPLAEEPQALLNRVIDNVKKVYLGHDDVIEKLMIALLSGGHVLLEDVPGVGKTVLVRALASSIDGLFKRVQCTPDVMPSDLTGIRLFNQRKAEFEYRPGPLMCNVLLADELNRSSPRTQSALLEAMEEGQITVDGEVIRLPKPFFVLATQNPYVFEGTYSLPEAQLDRFMFKLQLGYPEAKNEERLLEQTQGAIHPVNRLKPVLLTEELNALIQESSKVHIDPSLRTYIVQLAEATRRHEDISLGVSPRASIMLMKASQACAFIRGRGFVLPDDIKELAPYVFAHRVLLRHYRGLEAGDAFEIMKQITRLIAAPGLKYVR</sequence>
<dbReference type="RefSeq" id="WP_379891565.1">
    <property type="nucleotide sequence ID" value="NZ_CBCSCT010000036.1"/>
</dbReference>
<feature type="domain" description="AAA+ ATPase" evidence="1">
    <location>
        <begin position="44"/>
        <end position="185"/>
    </location>
</feature>
<dbReference type="InterPro" id="IPR027417">
    <property type="entry name" value="P-loop_NTPase"/>
</dbReference>
<dbReference type="PANTHER" id="PTHR42759">
    <property type="entry name" value="MOXR FAMILY PROTEIN"/>
    <property type="match status" value="1"/>
</dbReference>
<protein>
    <submittedName>
        <fullName evidence="2">AAA family ATPase</fullName>
    </submittedName>
</protein>
<dbReference type="Pfam" id="PF07726">
    <property type="entry name" value="AAA_3"/>
    <property type="match status" value="1"/>
</dbReference>
<proteinExistence type="predicted"/>
<dbReference type="InterPro" id="IPR011703">
    <property type="entry name" value="ATPase_AAA-3"/>
</dbReference>
<dbReference type="PIRSF" id="PIRSF002849">
    <property type="entry name" value="AAA_ATPase_chaperone_MoxR_prd"/>
    <property type="match status" value="1"/>
</dbReference>
<accession>A0ABW1IHA4</accession>
<evidence type="ECO:0000313" key="3">
    <source>
        <dbReference type="Proteomes" id="UP001596250"/>
    </source>
</evidence>
<name>A0ABW1IHA4_9BACL</name>
<dbReference type="PANTHER" id="PTHR42759:SF5">
    <property type="entry name" value="METHANOL DEHYDROGENASE REGULATOR"/>
    <property type="match status" value="1"/>
</dbReference>
<dbReference type="InterPro" id="IPR003593">
    <property type="entry name" value="AAA+_ATPase"/>
</dbReference>
<dbReference type="Gene3D" id="1.10.8.80">
    <property type="entry name" value="Magnesium chelatase subunit I, C-Terminal domain"/>
    <property type="match status" value="1"/>
</dbReference>
<keyword evidence="3" id="KW-1185">Reference proteome</keyword>
<dbReference type="SUPFAM" id="SSF52540">
    <property type="entry name" value="P-loop containing nucleoside triphosphate hydrolases"/>
    <property type="match status" value="1"/>
</dbReference>
<dbReference type="InterPro" id="IPR050764">
    <property type="entry name" value="CbbQ/NirQ/NorQ/GpvN"/>
</dbReference>
<evidence type="ECO:0000313" key="2">
    <source>
        <dbReference type="EMBL" id="MFC5985076.1"/>
    </source>
</evidence>
<dbReference type="SMART" id="SM00382">
    <property type="entry name" value="AAA"/>
    <property type="match status" value="1"/>
</dbReference>
<dbReference type="InterPro" id="IPR041628">
    <property type="entry name" value="ChlI/MoxR_AAA_lid"/>
</dbReference>
<dbReference type="Gene3D" id="3.40.50.300">
    <property type="entry name" value="P-loop containing nucleotide triphosphate hydrolases"/>
    <property type="match status" value="1"/>
</dbReference>
<dbReference type="Proteomes" id="UP001596250">
    <property type="component" value="Unassembled WGS sequence"/>
</dbReference>
<dbReference type="EMBL" id="JBHSQV010000006">
    <property type="protein sequence ID" value="MFC5985076.1"/>
    <property type="molecule type" value="Genomic_DNA"/>
</dbReference>
<gene>
    <name evidence="2" type="ORF">ACFPXP_01040</name>
</gene>
<evidence type="ECO:0000259" key="1">
    <source>
        <dbReference type="SMART" id="SM00382"/>
    </source>
</evidence>
<comment type="caution">
    <text evidence="2">The sequence shown here is derived from an EMBL/GenBank/DDBJ whole genome shotgun (WGS) entry which is preliminary data.</text>
</comment>